<dbReference type="Pfam" id="PF25967">
    <property type="entry name" value="RND-MFP_C"/>
    <property type="match status" value="1"/>
</dbReference>
<protein>
    <submittedName>
        <fullName evidence="9">Membrane fusion protein, multidrug efflux system</fullName>
    </submittedName>
</protein>
<comment type="similarity">
    <text evidence="2">Belongs to the membrane fusion protein (MFP) (TC 8.A.1) family.</text>
</comment>
<keyword evidence="10" id="KW-1185">Reference proteome</keyword>
<keyword evidence="4" id="KW-0732">Signal</keyword>
<dbReference type="AlphaFoldDB" id="A0A1N7M0M0"/>
<dbReference type="GO" id="GO:0005886">
    <property type="term" value="C:plasma membrane"/>
    <property type="evidence" value="ECO:0007669"/>
    <property type="project" value="TreeGrafter"/>
</dbReference>
<keyword evidence="3" id="KW-0175">Coiled coil</keyword>
<dbReference type="InterPro" id="IPR058626">
    <property type="entry name" value="MdtA-like_b-barrel"/>
</dbReference>
<evidence type="ECO:0000259" key="8">
    <source>
        <dbReference type="Pfam" id="PF25967"/>
    </source>
</evidence>
<evidence type="ECO:0000256" key="1">
    <source>
        <dbReference type="ARBA" id="ARBA00004196"/>
    </source>
</evidence>
<dbReference type="Pfam" id="PF25876">
    <property type="entry name" value="HH_MFP_RND"/>
    <property type="match status" value="1"/>
</dbReference>
<sequence>MTLMFRPSAPLHRTLLAALALTFATPALAQEGPQGARSTQVGVIELSQSDVPYTVTLPGRAVAFEQVDIRPRVAGVISEILYQAGRPVRAGTPLFTIDGDTYAADLKSAQATVDGAKAALEAAKATYARYKKLETTSISTEDVEAARVAVAQAEATLSSAEADRDMAQLNFDRTQITSPISGVPDMATVSVGAIVTANQADALTTVTRLDPIYVDVKESSRQMLEHRAMWEAGTLTRADQVDISLTLETGETYDRKGSFVSPSTTVSSTTGTTEMRLQFDNPERKILPGQFLRVETTLGTTRAVLVPQRATTRGSDGTLSAFVAVAGKAEKRTLTENGSYQNAWVVTDGVKAGDQLILDGLTNLQDGSAITTVPVTIDAQGVVQDAPATDTSAAGN</sequence>
<reference evidence="10" key="1">
    <citation type="submission" date="2017-01" db="EMBL/GenBank/DDBJ databases">
        <authorList>
            <person name="Varghese N."/>
            <person name="Submissions S."/>
        </authorList>
    </citation>
    <scope>NUCLEOTIDE SEQUENCE [LARGE SCALE GENOMIC DNA]</scope>
    <source>
        <strain evidence="10">DSM 19945</strain>
    </source>
</reference>
<dbReference type="InterPro" id="IPR058624">
    <property type="entry name" value="MdtA-like_HH"/>
</dbReference>
<evidence type="ECO:0000313" key="10">
    <source>
        <dbReference type="Proteomes" id="UP000186221"/>
    </source>
</evidence>
<evidence type="ECO:0000259" key="5">
    <source>
        <dbReference type="Pfam" id="PF25876"/>
    </source>
</evidence>
<proteinExistence type="inferred from homology"/>
<evidence type="ECO:0000313" key="9">
    <source>
        <dbReference type="EMBL" id="SIS79569.1"/>
    </source>
</evidence>
<feature type="domain" description="Multidrug resistance protein MdtA-like barrel-sandwich hybrid" evidence="6">
    <location>
        <begin position="65"/>
        <end position="207"/>
    </location>
</feature>
<dbReference type="InterPro" id="IPR058627">
    <property type="entry name" value="MdtA-like_C"/>
</dbReference>
<dbReference type="InterPro" id="IPR006143">
    <property type="entry name" value="RND_pump_MFP"/>
</dbReference>
<feature type="domain" description="Multidrug resistance protein MdtA-like beta-barrel" evidence="7">
    <location>
        <begin position="211"/>
        <end position="298"/>
    </location>
</feature>
<dbReference type="EMBL" id="FTOG01000005">
    <property type="protein sequence ID" value="SIS79569.1"/>
    <property type="molecule type" value="Genomic_DNA"/>
</dbReference>
<feature type="domain" description="Multidrug resistance protein MdtA-like C-terminal permuted SH3" evidence="8">
    <location>
        <begin position="303"/>
        <end position="361"/>
    </location>
</feature>
<dbReference type="PANTHER" id="PTHR30158:SF3">
    <property type="entry name" value="MULTIDRUG EFFLUX PUMP SUBUNIT ACRA-RELATED"/>
    <property type="match status" value="1"/>
</dbReference>
<dbReference type="STRING" id="453582.SAMN05421580_10527"/>
<evidence type="ECO:0000256" key="4">
    <source>
        <dbReference type="SAM" id="SignalP"/>
    </source>
</evidence>
<dbReference type="RefSeq" id="WP_076484561.1">
    <property type="nucleotide sequence ID" value="NZ_FTOG01000005.1"/>
</dbReference>
<feature type="domain" description="Multidrug resistance protein MdtA-like alpha-helical hairpin" evidence="5">
    <location>
        <begin position="106"/>
        <end position="172"/>
    </location>
</feature>
<organism evidence="9 10">
    <name type="scientific">Rhodobacter aestuarii</name>
    <dbReference type="NCBI Taxonomy" id="453582"/>
    <lineage>
        <taxon>Bacteria</taxon>
        <taxon>Pseudomonadati</taxon>
        <taxon>Pseudomonadota</taxon>
        <taxon>Alphaproteobacteria</taxon>
        <taxon>Rhodobacterales</taxon>
        <taxon>Rhodobacter group</taxon>
        <taxon>Rhodobacter</taxon>
    </lineage>
</organism>
<accession>A0A1N7M0M0</accession>
<name>A0A1N7M0M0_9RHOB</name>
<dbReference type="Pfam" id="PF25944">
    <property type="entry name" value="Beta-barrel_RND"/>
    <property type="match status" value="1"/>
</dbReference>
<evidence type="ECO:0000259" key="7">
    <source>
        <dbReference type="Pfam" id="PF25944"/>
    </source>
</evidence>
<dbReference type="Gene3D" id="2.40.30.170">
    <property type="match status" value="1"/>
</dbReference>
<comment type="subcellular location">
    <subcellularLocation>
        <location evidence="1">Cell envelope</location>
    </subcellularLocation>
</comment>
<dbReference type="Gene3D" id="2.40.420.20">
    <property type="match status" value="1"/>
</dbReference>
<evidence type="ECO:0000256" key="2">
    <source>
        <dbReference type="ARBA" id="ARBA00009477"/>
    </source>
</evidence>
<dbReference type="SUPFAM" id="SSF111369">
    <property type="entry name" value="HlyD-like secretion proteins"/>
    <property type="match status" value="1"/>
</dbReference>
<feature type="coiled-coil region" evidence="3">
    <location>
        <begin position="106"/>
        <end position="170"/>
    </location>
</feature>
<dbReference type="PANTHER" id="PTHR30158">
    <property type="entry name" value="ACRA/E-RELATED COMPONENT OF DRUG EFFLUX TRANSPORTER"/>
    <property type="match status" value="1"/>
</dbReference>
<dbReference type="Gene3D" id="2.40.50.100">
    <property type="match status" value="1"/>
</dbReference>
<dbReference type="GO" id="GO:0015562">
    <property type="term" value="F:efflux transmembrane transporter activity"/>
    <property type="evidence" value="ECO:0007669"/>
    <property type="project" value="InterPro"/>
</dbReference>
<evidence type="ECO:0000256" key="3">
    <source>
        <dbReference type="SAM" id="Coils"/>
    </source>
</evidence>
<evidence type="ECO:0000259" key="6">
    <source>
        <dbReference type="Pfam" id="PF25917"/>
    </source>
</evidence>
<dbReference type="GO" id="GO:0030313">
    <property type="term" value="C:cell envelope"/>
    <property type="evidence" value="ECO:0007669"/>
    <property type="project" value="UniProtKB-SubCell"/>
</dbReference>
<feature type="signal peptide" evidence="4">
    <location>
        <begin position="1"/>
        <end position="29"/>
    </location>
</feature>
<dbReference type="OrthoDB" id="7811737at2"/>
<feature type="chain" id="PRO_5012410677" evidence="4">
    <location>
        <begin position="30"/>
        <end position="396"/>
    </location>
</feature>
<gene>
    <name evidence="9" type="ORF">SAMN05421580_10527</name>
</gene>
<dbReference type="Gene3D" id="1.10.287.470">
    <property type="entry name" value="Helix hairpin bin"/>
    <property type="match status" value="1"/>
</dbReference>
<dbReference type="InterPro" id="IPR058625">
    <property type="entry name" value="MdtA-like_BSH"/>
</dbReference>
<dbReference type="Proteomes" id="UP000186221">
    <property type="component" value="Unassembled WGS sequence"/>
</dbReference>
<dbReference type="NCBIfam" id="TIGR01730">
    <property type="entry name" value="RND_mfp"/>
    <property type="match status" value="1"/>
</dbReference>
<dbReference type="Pfam" id="PF25917">
    <property type="entry name" value="BSH_RND"/>
    <property type="match status" value="1"/>
</dbReference>
<dbReference type="GO" id="GO:0046677">
    <property type="term" value="P:response to antibiotic"/>
    <property type="evidence" value="ECO:0007669"/>
    <property type="project" value="TreeGrafter"/>
</dbReference>